<feature type="short sequence motif" description="Q motif" evidence="9">
    <location>
        <begin position="19"/>
        <end position="47"/>
    </location>
</feature>
<dbReference type="PANTHER" id="PTHR47963:SF8">
    <property type="entry name" value="ATP-DEPENDENT RNA HELICASE DEAD"/>
    <property type="match status" value="1"/>
</dbReference>
<feature type="domain" description="DEAD-box RNA helicase Q" evidence="13">
    <location>
        <begin position="19"/>
        <end position="47"/>
    </location>
</feature>
<feature type="compositionally biased region" description="Basic and acidic residues" evidence="10">
    <location>
        <begin position="455"/>
        <end position="481"/>
    </location>
</feature>
<dbReference type="Pfam" id="PF00270">
    <property type="entry name" value="DEAD"/>
    <property type="match status" value="1"/>
</dbReference>
<feature type="domain" description="Helicase C-terminal" evidence="12">
    <location>
        <begin position="246"/>
        <end position="393"/>
    </location>
</feature>
<comment type="similarity">
    <text evidence="8">Belongs to the DEAD box helicase family. DeaD/CsdA subfamily.</text>
</comment>
<dbReference type="InterPro" id="IPR005580">
    <property type="entry name" value="DbpA/CsdA_RNA-bd_dom"/>
</dbReference>
<keyword evidence="4 8" id="KW-0347">Helicase</keyword>
<keyword evidence="1 8" id="KW-0963">Cytoplasm</keyword>
<dbReference type="SMART" id="SM00487">
    <property type="entry name" value="DEXDc"/>
    <property type="match status" value="1"/>
</dbReference>
<evidence type="ECO:0000256" key="8">
    <source>
        <dbReference type="HAMAP-Rule" id="MF_00964"/>
    </source>
</evidence>
<feature type="compositionally biased region" description="Basic residues" evidence="10">
    <location>
        <begin position="606"/>
        <end position="615"/>
    </location>
</feature>
<feature type="region of interest" description="Disordered" evidence="10">
    <location>
        <begin position="559"/>
        <end position="615"/>
    </location>
</feature>
<name>A0ABV3T0I6_9ACTN</name>
<dbReference type="InterPro" id="IPR034415">
    <property type="entry name" value="CsdA_RRM"/>
</dbReference>
<dbReference type="RefSeq" id="WP_367993519.1">
    <property type="nucleotide sequence ID" value="NZ_JBFPJR010000013.1"/>
</dbReference>
<dbReference type="InterPro" id="IPR057325">
    <property type="entry name" value="DeaD_dimer"/>
</dbReference>
<dbReference type="CDD" id="cd12499">
    <property type="entry name" value="RRM_EcCsdA_like"/>
    <property type="match status" value="1"/>
</dbReference>
<proteinExistence type="inferred from homology"/>
<evidence type="ECO:0000313" key="14">
    <source>
        <dbReference type="EMBL" id="MEX0427795.1"/>
    </source>
</evidence>
<keyword evidence="6 8" id="KW-0694">RNA-binding</keyword>
<reference evidence="14 15" key="1">
    <citation type="submission" date="2024-07" db="EMBL/GenBank/DDBJ databases">
        <authorList>
            <person name="Lee S."/>
            <person name="Kang M."/>
        </authorList>
    </citation>
    <scope>NUCLEOTIDE SEQUENCE [LARGE SCALE GENOMIC DNA]</scope>
    <source>
        <strain evidence="14 15">DS6</strain>
    </source>
</reference>
<feature type="domain" description="Helicase ATP-binding" evidence="11">
    <location>
        <begin position="50"/>
        <end position="222"/>
    </location>
</feature>
<dbReference type="PROSITE" id="PS00039">
    <property type="entry name" value="DEAD_ATP_HELICASE"/>
    <property type="match status" value="1"/>
</dbReference>
<dbReference type="PROSITE" id="PS51195">
    <property type="entry name" value="Q_MOTIF"/>
    <property type="match status" value="1"/>
</dbReference>
<evidence type="ECO:0000256" key="7">
    <source>
        <dbReference type="ARBA" id="ARBA00023016"/>
    </source>
</evidence>
<dbReference type="CDD" id="cd18787">
    <property type="entry name" value="SF2_C_DEAD"/>
    <property type="match status" value="1"/>
</dbReference>
<dbReference type="SUPFAM" id="SSF52540">
    <property type="entry name" value="P-loop containing nucleoside triphosphate hydrolases"/>
    <property type="match status" value="1"/>
</dbReference>
<dbReference type="PROSITE" id="PS51192">
    <property type="entry name" value="HELICASE_ATP_BIND_1"/>
    <property type="match status" value="1"/>
</dbReference>
<sequence length="615" mass="68082">MSTDASPATPDTDETPVGPTFDDLGLAAGVLDAVKEMGYESPSAIQAATIPLLLEGRDVVGLAQTGTGKTAAFALPVLSNLDVLQSGSPQALVLAPTRELALQVCEAFERYASKMPGVKVLPVYGGQGYGPQLTALRRGVHVVVGTPGRIMDHLEKGTLDLSQLRFLVLDEADEMLNMGFAEDVETILAETPEEKQVALFSATMPAQIRRLSKRYLRDPEEIQVKGKTQTAANITQRYLMVSYPQKVDALTRILEVENFEGMIVFVRTKNETETLAEKLRARGFSAAAINGDVPQNVRERTVNQLKDASLDILVATDVAARGLDVERISHVVNYDLPTDVEAYVHRIGRTGRAGRSGDAISFVTPRERYLLRAIEKHTRSTPAQMQLPSVDEVNATRLSRFDDGITAALSETERVGFFRDVVKHYVEEYDVPEVDVAAALAVVLQGDEPLLLEPEPERPVREERPRRDRGERDRGPRESGRSRQTGQPLATYKISVGKRHRVEPRQIVGAIANEGGLRRADFGNITIRPDFSLVELPADLAPETWKSLETTRISGKLIELRLDEGGPGRRSGGPRREYGDRRDDRRDDRRGDRREREDHGSDERARKPRHKGPRS</sequence>
<dbReference type="InterPro" id="IPR000629">
    <property type="entry name" value="RNA-helicase_DEAD-box_CS"/>
</dbReference>
<dbReference type="CDD" id="cd00268">
    <property type="entry name" value="DEADc"/>
    <property type="match status" value="1"/>
</dbReference>
<keyword evidence="3 8" id="KW-0378">Hydrolase</keyword>
<comment type="catalytic activity">
    <reaction evidence="8">
        <text>ATP + H2O = ADP + phosphate + H(+)</text>
        <dbReference type="Rhea" id="RHEA:13065"/>
        <dbReference type="ChEBI" id="CHEBI:15377"/>
        <dbReference type="ChEBI" id="CHEBI:15378"/>
        <dbReference type="ChEBI" id="CHEBI:30616"/>
        <dbReference type="ChEBI" id="CHEBI:43474"/>
        <dbReference type="ChEBI" id="CHEBI:456216"/>
        <dbReference type="EC" id="3.6.4.13"/>
    </reaction>
</comment>
<gene>
    <name evidence="8" type="primary">deaD</name>
    <name evidence="8" type="synonym">csdA</name>
    <name evidence="14" type="ORF">AB3X52_09205</name>
</gene>
<keyword evidence="15" id="KW-1185">Reference proteome</keyword>
<evidence type="ECO:0000256" key="2">
    <source>
        <dbReference type="ARBA" id="ARBA00022741"/>
    </source>
</evidence>
<protein>
    <recommendedName>
        <fullName evidence="8">ATP-dependent RNA helicase DeaD</fullName>
        <ecNumber evidence="8">3.6.4.13</ecNumber>
    </recommendedName>
    <alternativeName>
        <fullName evidence="8">Cold-shock DEAD box protein A</fullName>
    </alternativeName>
</protein>
<feature type="region of interest" description="Disordered" evidence="10">
    <location>
        <begin position="1"/>
        <end position="20"/>
    </location>
</feature>
<comment type="function">
    <text evidence="8">DEAD-box RNA helicase involved in various cellular processes at low temperature, including ribosome biogenesis, mRNA degradation and translation initiation.</text>
</comment>
<keyword evidence="2 8" id="KW-0547">Nucleotide-binding</keyword>
<evidence type="ECO:0000256" key="10">
    <source>
        <dbReference type="SAM" id="MobiDB-lite"/>
    </source>
</evidence>
<dbReference type="PROSITE" id="PS51194">
    <property type="entry name" value="HELICASE_CTER"/>
    <property type="match status" value="1"/>
</dbReference>
<evidence type="ECO:0000256" key="6">
    <source>
        <dbReference type="ARBA" id="ARBA00022884"/>
    </source>
</evidence>
<dbReference type="InterPro" id="IPR027417">
    <property type="entry name" value="P-loop_NTPase"/>
</dbReference>
<dbReference type="SMART" id="SM00490">
    <property type="entry name" value="HELICc"/>
    <property type="match status" value="1"/>
</dbReference>
<dbReference type="EC" id="3.6.4.13" evidence="8"/>
<dbReference type="InterPro" id="IPR050547">
    <property type="entry name" value="DEAD_box_RNA_helicases"/>
</dbReference>
<dbReference type="InterPro" id="IPR014001">
    <property type="entry name" value="Helicase_ATP-bd"/>
</dbReference>
<feature type="compositionally biased region" description="Basic and acidic residues" evidence="10">
    <location>
        <begin position="574"/>
        <end position="605"/>
    </location>
</feature>
<dbReference type="InterPro" id="IPR028618">
    <property type="entry name" value="DEAD_helicase_DeaD"/>
</dbReference>
<organism evidence="14 15">
    <name type="scientific">Nocardioides eburneus</name>
    <dbReference type="NCBI Taxonomy" id="3231482"/>
    <lineage>
        <taxon>Bacteria</taxon>
        <taxon>Bacillati</taxon>
        <taxon>Actinomycetota</taxon>
        <taxon>Actinomycetes</taxon>
        <taxon>Propionibacteriales</taxon>
        <taxon>Nocardioidaceae</taxon>
        <taxon>Nocardioides</taxon>
    </lineage>
</organism>
<dbReference type="InterPro" id="IPR001650">
    <property type="entry name" value="Helicase_C-like"/>
</dbReference>
<dbReference type="PANTHER" id="PTHR47963">
    <property type="entry name" value="DEAD-BOX ATP-DEPENDENT RNA HELICASE 47, MITOCHONDRIAL"/>
    <property type="match status" value="1"/>
</dbReference>
<accession>A0ABV3T0I6</accession>
<keyword evidence="5 8" id="KW-0067">ATP-binding</keyword>
<dbReference type="InterPro" id="IPR012677">
    <property type="entry name" value="Nucleotide-bd_a/b_plait_sf"/>
</dbReference>
<comment type="subcellular location">
    <subcellularLocation>
        <location evidence="8">Cytoplasm</location>
    </subcellularLocation>
</comment>
<dbReference type="GO" id="GO:0004386">
    <property type="term" value="F:helicase activity"/>
    <property type="evidence" value="ECO:0007669"/>
    <property type="project" value="UniProtKB-KW"/>
</dbReference>
<evidence type="ECO:0000256" key="3">
    <source>
        <dbReference type="ARBA" id="ARBA00022801"/>
    </source>
</evidence>
<dbReference type="InterPro" id="IPR044742">
    <property type="entry name" value="DEAD/DEAH_RhlB"/>
</dbReference>
<feature type="region of interest" description="Disordered" evidence="10">
    <location>
        <begin position="451"/>
        <end position="496"/>
    </location>
</feature>
<evidence type="ECO:0000259" key="11">
    <source>
        <dbReference type="PROSITE" id="PS51192"/>
    </source>
</evidence>
<dbReference type="Gene3D" id="3.30.70.330">
    <property type="match status" value="1"/>
</dbReference>
<dbReference type="Gene3D" id="3.40.50.300">
    <property type="entry name" value="P-loop containing nucleotide triphosphate hydrolases"/>
    <property type="match status" value="2"/>
</dbReference>
<dbReference type="Pfam" id="PF00271">
    <property type="entry name" value="Helicase_C"/>
    <property type="match status" value="1"/>
</dbReference>
<dbReference type="Pfam" id="PF25399">
    <property type="entry name" value="DeaD_dimer"/>
    <property type="match status" value="1"/>
</dbReference>
<dbReference type="HAMAP" id="MF_00964">
    <property type="entry name" value="DEAD_helicase_DeaD"/>
    <property type="match status" value="1"/>
</dbReference>
<dbReference type="InterPro" id="IPR011545">
    <property type="entry name" value="DEAD/DEAH_box_helicase_dom"/>
</dbReference>
<evidence type="ECO:0000256" key="4">
    <source>
        <dbReference type="ARBA" id="ARBA00022806"/>
    </source>
</evidence>
<comment type="caution">
    <text evidence="14">The sequence shown here is derived from an EMBL/GenBank/DDBJ whole genome shotgun (WGS) entry which is preliminary data.</text>
</comment>
<dbReference type="EMBL" id="JBFPJR010000013">
    <property type="protein sequence ID" value="MEX0427795.1"/>
    <property type="molecule type" value="Genomic_DNA"/>
</dbReference>
<evidence type="ECO:0000256" key="1">
    <source>
        <dbReference type="ARBA" id="ARBA00022490"/>
    </source>
</evidence>
<evidence type="ECO:0000259" key="13">
    <source>
        <dbReference type="PROSITE" id="PS51195"/>
    </source>
</evidence>
<dbReference type="Proteomes" id="UP001556631">
    <property type="component" value="Unassembled WGS sequence"/>
</dbReference>
<dbReference type="Pfam" id="PF03880">
    <property type="entry name" value="DbpA"/>
    <property type="match status" value="1"/>
</dbReference>
<evidence type="ECO:0000256" key="9">
    <source>
        <dbReference type="PROSITE-ProRule" id="PRU00552"/>
    </source>
</evidence>
<evidence type="ECO:0000256" key="5">
    <source>
        <dbReference type="ARBA" id="ARBA00022840"/>
    </source>
</evidence>
<evidence type="ECO:0000313" key="15">
    <source>
        <dbReference type="Proteomes" id="UP001556631"/>
    </source>
</evidence>
<dbReference type="InterPro" id="IPR014014">
    <property type="entry name" value="RNA_helicase_DEAD_Q_motif"/>
</dbReference>
<evidence type="ECO:0000259" key="12">
    <source>
        <dbReference type="PROSITE" id="PS51194"/>
    </source>
</evidence>
<keyword evidence="7 8" id="KW-0346">Stress response</keyword>